<dbReference type="PROSITE" id="PS51318">
    <property type="entry name" value="TAT"/>
    <property type="match status" value="1"/>
</dbReference>
<reference evidence="7 8" key="1">
    <citation type="submission" date="2017-10" db="EMBL/GenBank/DDBJ databases">
        <title>Draft genome of two endophytic bacteria isolated from 'guarana' Paullinia cupana (Mart.) Ducke.</title>
        <authorList>
            <person name="Siqueira K.A."/>
            <person name="Liotti R.G."/>
            <person name="Mendes T.A."/>
            <person name="Soares M.A."/>
        </authorList>
    </citation>
    <scope>NUCLEOTIDE SEQUENCE [LARGE SCALE GENOMIC DNA]</scope>
    <source>
        <strain evidence="7 8">342</strain>
    </source>
</reference>
<dbReference type="Pfam" id="PF01565">
    <property type="entry name" value="FAD_binding_4"/>
    <property type="match status" value="1"/>
</dbReference>
<evidence type="ECO:0000256" key="4">
    <source>
        <dbReference type="ARBA" id="ARBA00022827"/>
    </source>
</evidence>
<dbReference type="OrthoDB" id="9775082at2"/>
<evidence type="ECO:0000256" key="3">
    <source>
        <dbReference type="ARBA" id="ARBA00022630"/>
    </source>
</evidence>
<dbReference type="GO" id="GO:0071949">
    <property type="term" value="F:FAD binding"/>
    <property type="evidence" value="ECO:0007669"/>
    <property type="project" value="InterPro"/>
</dbReference>
<dbReference type="Gene3D" id="3.30.465.10">
    <property type="match status" value="1"/>
</dbReference>
<dbReference type="PANTHER" id="PTHR42973:SF39">
    <property type="entry name" value="FAD-BINDING PCMH-TYPE DOMAIN-CONTAINING PROTEIN"/>
    <property type="match status" value="1"/>
</dbReference>
<feature type="domain" description="FAD-binding PCMH-type" evidence="6">
    <location>
        <begin position="70"/>
        <end position="241"/>
    </location>
</feature>
<dbReference type="PROSITE" id="PS51387">
    <property type="entry name" value="FAD_PCMH"/>
    <property type="match status" value="1"/>
</dbReference>
<dbReference type="InterPro" id="IPR036318">
    <property type="entry name" value="FAD-bd_PCMH-like_sf"/>
</dbReference>
<dbReference type="InterPro" id="IPR016166">
    <property type="entry name" value="FAD-bd_PCMH"/>
</dbReference>
<proteinExistence type="inferred from homology"/>
<organism evidence="7 8">
    <name type="scientific">Pantoea coffeiphila</name>
    <dbReference type="NCBI Taxonomy" id="1465635"/>
    <lineage>
        <taxon>Bacteria</taxon>
        <taxon>Pseudomonadati</taxon>
        <taxon>Pseudomonadota</taxon>
        <taxon>Gammaproteobacteria</taxon>
        <taxon>Enterobacterales</taxon>
        <taxon>Erwiniaceae</taxon>
        <taxon>Pantoea</taxon>
    </lineage>
</organism>
<dbReference type="RefSeq" id="WP_105594871.1">
    <property type="nucleotide sequence ID" value="NZ_PDET01000020.1"/>
</dbReference>
<evidence type="ECO:0000259" key="6">
    <source>
        <dbReference type="PROSITE" id="PS51387"/>
    </source>
</evidence>
<dbReference type="InterPro" id="IPR016167">
    <property type="entry name" value="FAD-bd_PCMH_sub1"/>
</dbReference>
<accession>A0A2S9I6A6</accession>
<keyword evidence="3" id="KW-0285">Flavoprotein</keyword>
<evidence type="ECO:0000256" key="5">
    <source>
        <dbReference type="ARBA" id="ARBA00023002"/>
    </source>
</evidence>
<evidence type="ECO:0000313" key="8">
    <source>
        <dbReference type="Proteomes" id="UP000239181"/>
    </source>
</evidence>
<comment type="similarity">
    <text evidence="2">Belongs to the oxygen-dependent FAD-linked oxidoreductase family.</text>
</comment>
<dbReference type="Gene3D" id="3.40.462.20">
    <property type="match status" value="1"/>
</dbReference>
<keyword evidence="4" id="KW-0274">FAD</keyword>
<gene>
    <name evidence="7" type="ORF">CQW29_21925</name>
</gene>
<dbReference type="SUPFAM" id="SSF56176">
    <property type="entry name" value="FAD-binding/transporter-associated domain-like"/>
    <property type="match status" value="1"/>
</dbReference>
<dbReference type="PANTHER" id="PTHR42973">
    <property type="entry name" value="BINDING OXIDOREDUCTASE, PUTATIVE (AFU_ORTHOLOGUE AFUA_1G17690)-RELATED"/>
    <property type="match status" value="1"/>
</dbReference>
<evidence type="ECO:0000256" key="1">
    <source>
        <dbReference type="ARBA" id="ARBA00001974"/>
    </source>
</evidence>
<dbReference type="InterPro" id="IPR006093">
    <property type="entry name" value="Oxy_OxRdtase_FAD_BS"/>
</dbReference>
<dbReference type="PROSITE" id="PS00862">
    <property type="entry name" value="OX2_COVAL_FAD"/>
    <property type="match status" value="1"/>
</dbReference>
<dbReference type="InterPro" id="IPR050416">
    <property type="entry name" value="FAD-linked_Oxidoreductase"/>
</dbReference>
<protein>
    <recommendedName>
        <fullName evidence="6">FAD-binding PCMH-type domain-containing protein</fullName>
    </recommendedName>
</protein>
<evidence type="ECO:0000256" key="2">
    <source>
        <dbReference type="ARBA" id="ARBA00005466"/>
    </source>
</evidence>
<sequence>MQTLLLARRHFLKAAAAVGILFSGLLRPVTSFAAGSDPVRPEGFKGPFISHADPRYFRWFWAMTWYNKKPKRFPDVIAQPLDTEDIKILLIYAKQTGRRVALRSSGHNITLAPLRNGAVTIDMSRFNSIELDPQTKTAWAGPGVLSQELNEATFDKGLVFPGAHTGFVTLGGFLLGGGMGWNMPAYGMACGSILAAEVMLADGSIVTASPDENPDLYWAMRGVGAGFFAVVLRYRLQLHDAPTAIMNSFYFPVTDLRPALDEIMTLLPANAKRSEILGALGKFSPPGTPPSEQRWHLALNVISFGSTEAEAREVADIFNNSKLPDLCTLQSVHNRSLTYLDLFQALGATDAYSTSRTSETAFFTDRPELALPVVAKLLENEAVDSRSFGFSVIDTNPTVPEPCSFTYWAPHYISWYLIGSTEEEIEANRKLMLKLNAAIKPYAKGYYINEIDLDVAPEMVNQCFSDEKWQKLNQVREMYDPEKRFYSYIKQEKDGVVVSDL</sequence>
<comment type="cofactor">
    <cofactor evidence="1">
        <name>FAD</name>
        <dbReference type="ChEBI" id="CHEBI:57692"/>
    </cofactor>
</comment>
<dbReference type="Gene3D" id="3.30.43.10">
    <property type="entry name" value="Uridine Diphospho-n-acetylenolpyruvylglucosamine Reductase, domain 2"/>
    <property type="match status" value="1"/>
</dbReference>
<keyword evidence="5" id="KW-0560">Oxidoreductase</keyword>
<comment type="caution">
    <text evidence="7">The sequence shown here is derived from an EMBL/GenBank/DDBJ whole genome shotgun (WGS) entry which is preliminary data.</text>
</comment>
<dbReference type="Proteomes" id="UP000239181">
    <property type="component" value="Unassembled WGS sequence"/>
</dbReference>
<dbReference type="GO" id="GO:0016491">
    <property type="term" value="F:oxidoreductase activity"/>
    <property type="evidence" value="ECO:0007669"/>
    <property type="project" value="UniProtKB-KW"/>
</dbReference>
<dbReference type="EMBL" id="PDET01000020">
    <property type="protein sequence ID" value="PRD13319.1"/>
    <property type="molecule type" value="Genomic_DNA"/>
</dbReference>
<keyword evidence="8" id="KW-1185">Reference proteome</keyword>
<dbReference type="InterPro" id="IPR016169">
    <property type="entry name" value="FAD-bd_PCMH_sub2"/>
</dbReference>
<evidence type="ECO:0000313" key="7">
    <source>
        <dbReference type="EMBL" id="PRD13319.1"/>
    </source>
</evidence>
<dbReference type="AlphaFoldDB" id="A0A2S9I6A6"/>
<dbReference type="InterPro" id="IPR006094">
    <property type="entry name" value="Oxid_FAD_bind_N"/>
</dbReference>
<name>A0A2S9I6A6_9GAMM</name>
<dbReference type="InterPro" id="IPR006311">
    <property type="entry name" value="TAT_signal"/>
</dbReference>